<dbReference type="EMBL" id="JAUHGG010000003">
    <property type="protein sequence ID" value="MDS1821056.1"/>
    <property type="molecule type" value="Genomic_DNA"/>
</dbReference>
<dbReference type="Proteomes" id="UP001253193">
    <property type="component" value="Unassembled WGS sequence"/>
</dbReference>
<gene>
    <name evidence="1" type="ORF">QX249_10330</name>
</gene>
<sequence>MNQPTTEEIAVIRDVCEKVFQHFDKNFSLNPFIGDGLGYMGELVVRDNNKKVILGLTCEIEIDIRRRCVGKVTVQPMAQFVEFNDYRPRTITLKDVKSGIETVTKHFNAIQQISRNKNNKPTYLSSASLLERAEKEAEAIRESLADKHIKVVVAAFSELNSALFEFHMSSGLVLTANYVNDYFEVELMGVGVSLRRYQLIRVLDAI</sequence>
<accession>A0AAW8PYF8</accession>
<dbReference type="RefSeq" id="WP_311019864.1">
    <property type="nucleotide sequence ID" value="NZ_JAUHGG010000003.1"/>
</dbReference>
<organism evidence="1 2">
    <name type="scientific">Vibrio parahaemolyticus</name>
    <dbReference type="NCBI Taxonomy" id="670"/>
    <lineage>
        <taxon>Bacteria</taxon>
        <taxon>Pseudomonadati</taxon>
        <taxon>Pseudomonadota</taxon>
        <taxon>Gammaproteobacteria</taxon>
        <taxon>Vibrionales</taxon>
        <taxon>Vibrionaceae</taxon>
        <taxon>Vibrio</taxon>
    </lineage>
</organism>
<reference evidence="1" key="1">
    <citation type="submission" date="2023-06" db="EMBL/GenBank/DDBJ databases">
        <title>Genomic Diversity of Vibrio spp. and Metagenomic Analysis of Pathogens in Florida Gulf Coastal Waters Following Hurricane Ian.</title>
        <authorList>
            <person name="Brumfield K.D."/>
        </authorList>
    </citation>
    <scope>NUCLEOTIDE SEQUENCE</scope>
    <source>
        <strain evidence="1">WBS2B-138</strain>
    </source>
</reference>
<protein>
    <submittedName>
        <fullName evidence="1">Uncharacterized protein</fullName>
    </submittedName>
</protein>
<dbReference type="AlphaFoldDB" id="A0AAW8PYF8"/>
<name>A0AAW8PYF8_VIBPH</name>
<comment type="caution">
    <text evidence="1">The sequence shown here is derived from an EMBL/GenBank/DDBJ whole genome shotgun (WGS) entry which is preliminary data.</text>
</comment>
<evidence type="ECO:0000313" key="2">
    <source>
        <dbReference type="Proteomes" id="UP001253193"/>
    </source>
</evidence>
<evidence type="ECO:0000313" key="1">
    <source>
        <dbReference type="EMBL" id="MDS1821056.1"/>
    </source>
</evidence>
<proteinExistence type="predicted"/>